<keyword evidence="4" id="KW-1185">Reference proteome</keyword>
<dbReference type="Gene3D" id="3.30.710.10">
    <property type="entry name" value="Potassium Channel Kv1.1, Chain A"/>
    <property type="match status" value="1"/>
</dbReference>
<dbReference type="EMBL" id="ML220130">
    <property type="protein sequence ID" value="TGZ79540.1"/>
    <property type="molecule type" value="Genomic_DNA"/>
</dbReference>
<gene>
    <name evidence="3" type="ORF">EX30DRAFT_321084</name>
</gene>
<proteinExistence type="predicted"/>
<dbReference type="Proteomes" id="UP000298138">
    <property type="component" value="Unassembled WGS sequence"/>
</dbReference>
<feature type="compositionally biased region" description="Low complexity" evidence="1">
    <location>
        <begin position="82"/>
        <end position="97"/>
    </location>
</feature>
<dbReference type="PANTHER" id="PTHR47369:SF1">
    <property type="entry name" value="BTB_POZ DOMAIN-CONTAINING PROTEIN"/>
    <property type="match status" value="1"/>
</dbReference>
<dbReference type="AlphaFoldDB" id="A0A4S2MQN0"/>
<dbReference type="InParanoid" id="A0A4S2MQN0"/>
<dbReference type="PROSITE" id="PS50097">
    <property type="entry name" value="BTB"/>
    <property type="match status" value="1"/>
</dbReference>
<sequence>MRYNHAQTTASITSLIPNTPTAGGLHTLVDGLTISSELSNSDSPPPSPSPSAASAFAPSSASETLMPPAPASTSIFNNPSMRSPASPSTGPATPTRTGGEESPGKIALPISMFGGVKSNDAAVKEVDDPTGTPLSLSDKRSSLMADSPLRFFTGANSPGPSSQLRSSPGYRDSLKLEDFLYQRGFLEGICSDVTIIAFGIHYRLHRLILDRSPFFSAIFNGAPWIESTSKEITLSPETSDPNIVQHAFELTLARLYGRVDREEEDRHALPLLAAASYLELQDFAESCAASLLRGLKTSNVAQIISFVSNSYYGPFTERLLGAAKALFCRDGWELPLTEWDGINGQIAADIAGYEGFYVPTEYARYVFVRDLINHRIQITMEGAGVDHGSDDNLDTSVFDESYLKPLQDLLETGIYYVHMSFEELQRISSDRDCLGRPTVSERTIQGALWQQMLLRQKVVNAPIDHIKLGVTTVEQPQGQLEPSSELPTQKFPGNSVAGQIACVLPEYTTTGERKYYIPTEDSTTVIGDCPDQPPQVIVSQRGLPRNAATLTNTSVPTALGKESELSTAPTPGEFKCYSQFPPFRFSAEFRGVKSLKEKKRVYSKTVFYAGSYWNIYIQKVKSKNVQLGVYLHRAKDREGSGSSSAHRDGEVTQIATLDERGNLIDRTPKRDLDGGEDTVSSLLDGADVTSTTINSLISQGRQGAAANTSAVRTTPSRNVETVPAIGHYVDHRPTIETYFKIFSPSRKGKMLSMFSSGPDSFNFSQSWGWKSSSLILEEGGLMGDNEKDSRLRFMVVLGNV</sequence>
<feature type="compositionally biased region" description="Basic and acidic residues" evidence="1">
    <location>
        <begin position="657"/>
        <end position="673"/>
    </location>
</feature>
<protein>
    <recommendedName>
        <fullName evidence="2">BTB domain-containing protein</fullName>
    </recommendedName>
</protein>
<name>A0A4S2MQN0_9PEZI</name>
<dbReference type="OrthoDB" id="6359943at2759"/>
<feature type="compositionally biased region" description="Polar residues" evidence="1">
    <location>
        <begin position="71"/>
        <end position="81"/>
    </location>
</feature>
<feature type="compositionally biased region" description="Basic and acidic residues" evidence="1">
    <location>
        <begin position="636"/>
        <end position="650"/>
    </location>
</feature>
<evidence type="ECO:0000259" key="2">
    <source>
        <dbReference type="PROSITE" id="PS50097"/>
    </source>
</evidence>
<reference evidence="3 4" key="1">
    <citation type="submission" date="2019-04" db="EMBL/GenBank/DDBJ databases">
        <title>Comparative genomics and transcriptomics to analyze fruiting body development in filamentous ascomycetes.</title>
        <authorList>
            <consortium name="DOE Joint Genome Institute"/>
            <person name="Lutkenhaus R."/>
            <person name="Traeger S."/>
            <person name="Breuer J."/>
            <person name="Kuo A."/>
            <person name="Lipzen A."/>
            <person name="Pangilinan J."/>
            <person name="Dilworth D."/>
            <person name="Sandor L."/>
            <person name="Poggeler S."/>
            <person name="Barry K."/>
            <person name="Grigoriev I.V."/>
            <person name="Nowrousian M."/>
        </authorList>
    </citation>
    <scope>NUCLEOTIDE SEQUENCE [LARGE SCALE GENOMIC DNA]</scope>
    <source>
        <strain evidence="3 4">CBS 389.68</strain>
    </source>
</reference>
<feature type="compositionally biased region" description="Low complexity" evidence="1">
    <location>
        <begin position="50"/>
        <end position="62"/>
    </location>
</feature>
<feature type="region of interest" description="Disordered" evidence="1">
    <location>
        <begin position="36"/>
        <end position="107"/>
    </location>
</feature>
<dbReference type="InterPro" id="IPR011333">
    <property type="entry name" value="SKP1/BTB/POZ_sf"/>
</dbReference>
<dbReference type="PANTHER" id="PTHR47369">
    <property type="entry name" value="BTB/POZ DOMAIN-CONTAINING PROTEIN"/>
    <property type="match status" value="1"/>
</dbReference>
<dbReference type="Pfam" id="PF00651">
    <property type="entry name" value="BTB"/>
    <property type="match status" value="1"/>
</dbReference>
<dbReference type="SMART" id="SM00225">
    <property type="entry name" value="BTB"/>
    <property type="match status" value="1"/>
</dbReference>
<feature type="region of interest" description="Disordered" evidence="1">
    <location>
        <begin position="636"/>
        <end position="678"/>
    </location>
</feature>
<organism evidence="3 4">
    <name type="scientific">Ascodesmis nigricans</name>
    <dbReference type="NCBI Taxonomy" id="341454"/>
    <lineage>
        <taxon>Eukaryota</taxon>
        <taxon>Fungi</taxon>
        <taxon>Dikarya</taxon>
        <taxon>Ascomycota</taxon>
        <taxon>Pezizomycotina</taxon>
        <taxon>Pezizomycetes</taxon>
        <taxon>Pezizales</taxon>
        <taxon>Ascodesmidaceae</taxon>
        <taxon>Ascodesmis</taxon>
    </lineage>
</organism>
<evidence type="ECO:0000313" key="4">
    <source>
        <dbReference type="Proteomes" id="UP000298138"/>
    </source>
</evidence>
<evidence type="ECO:0000313" key="3">
    <source>
        <dbReference type="EMBL" id="TGZ79540.1"/>
    </source>
</evidence>
<feature type="domain" description="BTB" evidence="2">
    <location>
        <begin position="191"/>
        <end position="256"/>
    </location>
</feature>
<evidence type="ECO:0000256" key="1">
    <source>
        <dbReference type="SAM" id="MobiDB-lite"/>
    </source>
</evidence>
<dbReference type="InterPro" id="IPR000210">
    <property type="entry name" value="BTB/POZ_dom"/>
</dbReference>
<accession>A0A4S2MQN0</accession>
<dbReference type="STRING" id="341454.A0A4S2MQN0"/>
<dbReference type="SUPFAM" id="SSF54695">
    <property type="entry name" value="POZ domain"/>
    <property type="match status" value="1"/>
</dbReference>